<dbReference type="Pfam" id="PF20511">
    <property type="entry name" value="PMI_typeI_cat"/>
    <property type="match status" value="1"/>
</dbReference>
<accession>A0ABU7RDP5</accession>
<evidence type="ECO:0000256" key="2">
    <source>
        <dbReference type="ARBA" id="ARBA00001947"/>
    </source>
</evidence>
<dbReference type="EMBL" id="JAZGLY010000001">
    <property type="protein sequence ID" value="MEE6186096.1"/>
    <property type="molecule type" value="Genomic_DNA"/>
</dbReference>
<evidence type="ECO:0000256" key="7">
    <source>
        <dbReference type="ARBA" id="ARBA00023235"/>
    </source>
</evidence>
<dbReference type="PANTHER" id="PTHR10309">
    <property type="entry name" value="MANNOSE-6-PHOSPHATE ISOMERASE"/>
    <property type="match status" value="1"/>
</dbReference>
<dbReference type="InterPro" id="IPR046457">
    <property type="entry name" value="PMI_typeI_cat"/>
</dbReference>
<dbReference type="RefSeq" id="WP_330973499.1">
    <property type="nucleotide sequence ID" value="NZ_JAZGLY010000001.1"/>
</dbReference>
<comment type="catalytic activity">
    <reaction evidence="1">
        <text>D-mannose 6-phosphate = D-fructose 6-phosphate</text>
        <dbReference type="Rhea" id="RHEA:12356"/>
        <dbReference type="ChEBI" id="CHEBI:58735"/>
        <dbReference type="ChEBI" id="CHEBI:61527"/>
        <dbReference type="EC" id="5.3.1.8"/>
    </reaction>
</comment>
<comment type="caution">
    <text evidence="9">The sequence shown here is derived from an EMBL/GenBank/DDBJ whole genome shotgun (WGS) entry which is preliminary data.</text>
</comment>
<dbReference type="InterPro" id="IPR001250">
    <property type="entry name" value="Man6P_Isoase-1"/>
</dbReference>
<gene>
    <name evidence="9" type="primary">manA</name>
    <name evidence="9" type="ORF">V2H41_02295</name>
</gene>
<dbReference type="PIRSF" id="PIRSF001480">
    <property type="entry name" value="Mannose-6-phosphate_isomerase"/>
    <property type="match status" value="1"/>
</dbReference>
<dbReference type="CDD" id="cd07011">
    <property type="entry name" value="cupin_PMI_type_I_N"/>
    <property type="match status" value="1"/>
</dbReference>
<dbReference type="EC" id="5.3.1.8" evidence="4"/>
<dbReference type="InterPro" id="IPR011051">
    <property type="entry name" value="RmlC_Cupin_sf"/>
</dbReference>
<keyword evidence="7 9" id="KW-0413">Isomerase</keyword>
<dbReference type="PANTHER" id="PTHR10309:SF0">
    <property type="entry name" value="MANNOSE-6-PHOSPHATE ISOMERASE"/>
    <property type="match status" value="1"/>
</dbReference>
<dbReference type="InterPro" id="IPR016305">
    <property type="entry name" value="Mannose-6-P_Isomerase"/>
</dbReference>
<feature type="domain" description="Phosphomannose isomerase type I catalytic" evidence="8">
    <location>
        <begin position="6"/>
        <end position="153"/>
    </location>
</feature>
<dbReference type="PRINTS" id="PR00714">
    <property type="entry name" value="MAN6PISMRASE"/>
</dbReference>
<evidence type="ECO:0000256" key="6">
    <source>
        <dbReference type="ARBA" id="ARBA00022833"/>
    </source>
</evidence>
<dbReference type="Proteomes" id="UP001357452">
    <property type="component" value="Unassembled WGS sequence"/>
</dbReference>
<organism evidence="9 10">
    <name type="scientific">Niabella digestorum</name>
    <dbReference type="NCBI Taxonomy" id="3117701"/>
    <lineage>
        <taxon>Bacteria</taxon>
        <taxon>Pseudomonadati</taxon>
        <taxon>Bacteroidota</taxon>
        <taxon>Chitinophagia</taxon>
        <taxon>Chitinophagales</taxon>
        <taxon>Chitinophagaceae</taxon>
        <taxon>Niabella</taxon>
    </lineage>
</organism>
<evidence type="ECO:0000256" key="5">
    <source>
        <dbReference type="ARBA" id="ARBA00022723"/>
    </source>
</evidence>
<dbReference type="PROSITE" id="PS00965">
    <property type="entry name" value="PMI_I_1"/>
    <property type="match status" value="1"/>
</dbReference>
<evidence type="ECO:0000256" key="4">
    <source>
        <dbReference type="ARBA" id="ARBA00011956"/>
    </source>
</evidence>
<comment type="similarity">
    <text evidence="3">Belongs to the mannose-6-phosphate isomerase type 1 family.</text>
</comment>
<evidence type="ECO:0000259" key="8">
    <source>
        <dbReference type="Pfam" id="PF20511"/>
    </source>
</evidence>
<keyword evidence="6" id="KW-0862">Zinc</keyword>
<keyword evidence="10" id="KW-1185">Reference proteome</keyword>
<sequence>MQVLAPLSGDIKHYDWGGIHYIPSLLEIENPNMEPYAEYWLGVHPQANCKITLDDGSEVLLRDYIQQQPEKTLGKKILKTFGNMPYLLKVLDVKDMLSIQVHPSKKQAAINFEEENKKGIPLDAPHRNYKDTNHKPELMVAMSEFYLLHGFKPEEEMEAILTQTKELKFLKPIFKKKGYAGLYKTVMEMPQEKVNEVLHPLLARIIPLYQNGVLQKNDENFWAARAALTFDRPGVIDRGIFSVYFFNLVHLTPGQAIFQDAGVPHAYLEGYNVEIMASSDNVLRGGLTTKHIDTAELLKHTKCEATHPKIIKKARTASQQYKAPVKDFALASYKLKKGESIKLDIATTEIFLLMEGNVTLKAKKTTVPLHRGNIAAAAFAGAKVTVKALEDSWLFKAAAK</sequence>
<dbReference type="NCBIfam" id="TIGR00218">
    <property type="entry name" value="manA"/>
    <property type="match status" value="1"/>
</dbReference>
<evidence type="ECO:0000313" key="10">
    <source>
        <dbReference type="Proteomes" id="UP001357452"/>
    </source>
</evidence>
<protein>
    <recommendedName>
        <fullName evidence="4">mannose-6-phosphate isomerase</fullName>
        <ecNumber evidence="4">5.3.1.8</ecNumber>
    </recommendedName>
</protein>
<dbReference type="GO" id="GO:0004476">
    <property type="term" value="F:mannose-6-phosphate isomerase activity"/>
    <property type="evidence" value="ECO:0007669"/>
    <property type="project" value="UniProtKB-EC"/>
</dbReference>
<evidence type="ECO:0000256" key="1">
    <source>
        <dbReference type="ARBA" id="ARBA00000757"/>
    </source>
</evidence>
<dbReference type="InterPro" id="IPR018050">
    <property type="entry name" value="Pmannose_isomerase-type1_CS"/>
</dbReference>
<name>A0ABU7RDP5_9BACT</name>
<evidence type="ECO:0000313" key="9">
    <source>
        <dbReference type="EMBL" id="MEE6186096.1"/>
    </source>
</evidence>
<reference evidence="9 10" key="1">
    <citation type="submission" date="2024-01" db="EMBL/GenBank/DDBJ databases">
        <title>Niabella digestum sp. nov., isolated from waste digestion system.</title>
        <authorList>
            <person name="Zhang L."/>
        </authorList>
    </citation>
    <scope>NUCLEOTIDE SEQUENCE [LARGE SCALE GENOMIC DNA]</scope>
    <source>
        <strain evidence="9 10">A18</strain>
    </source>
</reference>
<evidence type="ECO:0000256" key="3">
    <source>
        <dbReference type="ARBA" id="ARBA00010772"/>
    </source>
</evidence>
<dbReference type="SUPFAM" id="SSF51182">
    <property type="entry name" value="RmlC-like cupins"/>
    <property type="match status" value="1"/>
</dbReference>
<keyword evidence="5" id="KW-0479">Metal-binding</keyword>
<comment type="cofactor">
    <cofactor evidence="2">
        <name>Zn(2+)</name>
        <dbReference type="ChEBI" id="CHEBI:29105"/>
    </cofactor>
</comment>
<dbReference type="Gene3D" id="2.60.120.10">
    <property type="entry name" value="Jelly Rolls"/>
    <property type="match status" value="2"/>
</dbReference>
<dbReference type="InterPro" id="IPR014710">
    <property type="entry name" value="RmlC-like_jellyroll"/>
</dbReference>
<dbReference type="Gene3D" id="1.10.441.10">
    <property type="entry name" value="Phosphomannose Isomerase, domain 2"/>
    <property type="match status" value="1"/>
</dbReference>
<proteinExistence type="inferred from homology"/>